<gene>
    <name evidence="2" type="ORF">FL583_17040</name>
</gene>
<dbReference type="InterPro" id="IPR019627">
    <property type="entry name" value="YAcAr"/>
</dbReference>
<dbReference type="Proteomes" id="UP000317982">
    <property type="component" value="Unassembled WGS sequence"/>
</dbReference>
<proteinExistence type="predicted"/>
<dbReference type="AlphaFoldDB" id="A0A545AQY2"/>
<evidence type="ECO:0000313" key="3">
    <source>
        <dbReference type="Proteomes" id="UP000317982"/>
    </source>
</evidence>
<feature type="domain" description="YspA cpYpsA-related SLOG" evidence="1">
    <location>
        <begin position="1"/>
        <end position="64"/>
    </location>
</feature>
<reference evidence="2 3" key="1">
    <citation type="submission" date="2019-07" db="EMBL/GenBank/DDBJ databases">
        <title>Cryptosporangium phraense sp. nov., isolated from plant litter.</title>
        <authorList>
            <person name="Suriyachadkun C."/>
        </authorList>
    </citation>
    <scope>NUCLEOTIDE SEQUENCE [LARGE SCALE GENOMIC DNA]</scope>
    <source>
        <strain evidence="2 3">A-T 5661</strain>
    </source>
</reference>
<comment type="caution">
    <text evidence="2">The sequence shown here is derived from an EMBL/GenBank/DDBJ whole genome shotgun (WGS) entry which is preliminary data.</text>
</comment>
<evidence type="ECO:0000259" key="1">
    <source>
        <dbReference type="Pfam" id="PF10686"/>
    </source>
</evidence>
<dbReference type="OrthoDB" id="572639at2"/>
<protein>
    <submittedName>
        <fullName evidence="2">DUF2493 domain-containing protein</fullName>
    </submittedName>
</protein>
<dbReference type="RefSeq" id="WP_142705655.1">
    <property type="nucleotide sequence ID" value="NZ_VIRS01000011.1"/>
</dbReference>
<keyword evidence="3" id="KW-1185">Reference proteome</keyword>
<dbReference type="Pfam" id="PF10686">
    <property type="entry name" value="YAcAr"/>
    <property type="match status" value="1"/>
</dbReference>
<evidence type="ECO:0000313" key="2">
    <source>
        <dbReference type="EMBL" id="TQS43742.1"/>
    </source>
</evidence>
<name>A0A545AQY2_9ACTN</name>
<organism evidence="2 3">
    <name type="scientific">Cryptosporangium phraense</name>
    <dbReference type="NCBI Taxonomy" id="2593070"/>
    <lineage>
        <taxon>Bacteria</taxon>
        <taxon>Bacillati</taxon>
        <taxon>Actinomycetota</taxon>
        <taxon>Actinomycetes</taxon>
        <taxon>Cryptosporangiales</taxon>
        <taxon>Cryptosporangiaceae</taxon>
        <taxon>Cryptosporangium</taxon>
    </lineage>
</organism>
<dbReference type="InParanoid" id="A0A545AQY2"/>
<accession>A0A545AQY2</accession>
<dbReference type="EMBL" id="VIRS01000011">
    <property type="protein sequence ID" value="TQS43742.1"/>
    <property type="molecule type" value="Genomic_DNA"/>
</dbReference>
<sequence>MRILVTGSRTWTDARTIATTLDRATDGHPGPHILVHGGARGADTIAATLAGRRGWQVEAHPADWPTCAPDCRPGHRRTRYDGATYCPTAGHRRNAAMVAAGADLCLAFIRANSTGACHCANLAETAGIPVLRRITYVAPGSGAAGGGRA</sequence>